<evidence type="ECO:0000313" key="5">
    <source>
        <dbReference type="EMBL" id="GAA3383263.1"/>
    </source>
</evidence>
<dbReference type="PROSITE" id="PS50995">
    <property type="entry name" value="HTH_MARR_2"/>
    <property type="match status" value="1"/>
</dbReference>
<dbReference type="PANTHER" id="PTHR33164:SF57">
    <property type="entry name" value="MARR-FAMILY TRANSCRIPTIONAL REGULATOR"/>
    <property type="match status" value="1"/>
</dbReference>
<sequence length="167" mass="17892">MVDSTEVAAAAARVQQATARLTWWTSRGDVRRRLLGAAGKLSPNDAWLVRTIVAAGTVRVSDAARMQGVDKSTISPQLRRLEAHGLLTREPDPSDGRATLLRATDEGCQWQREFDAGGAAVFADVLSEWSPDDVATLATLLTRFTDQLTLDGVMETPGSGGSQDPKS</sequence>
<dbReference type="InterPro" id="IPR000835">
    <property type="entry name" value="HTH_MarR-typ"/>
</dbReference>
<dbReference type="InterPro" id="IPR011991">
    <property type="entry name" value="ArsR-like_HTH"/>
</dbReference>
<keyword evidence="1" id="KW-0805">Transcription regulation</keyword>
<dbReference type="Pfam" id="PF12802">
    <property type="entry name" value="MarR_2"/>
    <property type="match status" value="1"/>
</dbReference>
<dbReference type="CDD" id="cd00090">
    <property type="entry name" value="HTH_ARSR"/>
    <property type="match status" value="1"/>
</dbReference>
<protein>
    <recommendedName>
        <fullName evidence="4">HTH marR-type domain-containing protein</fullName>
    </recommendedName>
</protein>
<dbReference type="InterPro" id="IPR039422">
    <property type="entry name" value="MarR/SlyA-like"/>
</dbReference>
<dbReference type="InterPro" id="IPR036390">
    <property type="entry name" value="WH_DNA-bd_sf"/>
</dbReference>
<evidence type="ECO:0000256" key="3">
    <source>
        <dbReference type="ARBA" id="ARBA00023163"/>
    </source>
</evidence>
<evidence type="ECO:0000313" key="6">
    <source>
        <dbReference type="Proteomes" id="UP001501676"/>
    </source>
</evidence>
<name>A0ABP6SS96_9ACTN</name>
<dbReference type="RefSeq" id="WP_345726616.1">
    <property type="nucleotide sequence ID" value="NZ_BAAAYN010000005.1"/>
</dbReference>
<evidence type="ECO:0000256" key="1">
    <source>
        <dbReference type="ARBA" id="ARBA00023015"/>
    </source>
</evidence>
<proteinExistence type="predicted"/>
<dbReference type="Gene3D" id="1.10.10.10">
    <property type="entry name" value="Winged helix-like DNA-binding domain superfamily/Winged helix DNA-binding domain"/>
    <property type="match status" value="1"/>
</dbReference>
<evidence type="ECO:0000256" key="2">
    <source>
        <dbReference type="ARBA" id="ARBA00023125"/>
    </source>
</evidence>
<keyword evidence="2" id="KW-0238">DNA-binding</keyword>
<dbReference type="InterPro" id="IPR023187">
    <property type="entry name" value="Tscrpt_reg_MarR-type_CS"/>
</dbReference>
<dbReference type="PRINTS" id="PR00598">
    <property type="entry name" value="HTHMARR"/>
</dbReference>
<comment type="caution">
    <text evidence="5">The sequence shown here is derived from an EMBL/GenBank/DDBJ whole genome shotgun (WGS) entry which is preliminary data.</text>
</comment>
<dbReference type="EMBL" id="BAAAYN010000005">
    <property type="protein sequence ID" value="GAA3383263.1"/>
    <property type="molecule type" value="Genomic_DNA"/>
</dbReference>
<dbReference type="InterPro" id="IPR036388">
    <property type="entry name" value="WH-like_DNA-bd_sf"/>
</dbReference>
<keyword evidence="3" id="KW-0804">Transcription</keyword>
<reference evidence="6" key="1">
    <citation type="journal article" date="2019" name="Int. J. Syst. Evol. Microbiol.">
        <title>The Global Catalogue of Microorganisms (GCM) 10K type strain sequencing project: providing services to taxonomists for standard genome sequencing and annotation.</title>
        <authorList>
            <consortium name="The Broad Institute Genomics Platform"/>
            <consortium name="The Broad Institute Genome Sequencing Center for Infectious Disease"/>
            <person name="Wu L."/>
            <person name="Ma J."/>
        </authorList>
    </citation>
    <scope>NUCLEOTIDE SEQUENCE [LARGE SCALE GENOMIC DNA]</scope>
    <source>
        <strain evidence="6">JCM 9458</strain>
    </source>
</reference>
<dbReference type="SMART" id="SM00347">
    <property type="entry name" value="HTH_MARR"/>
    <property type="match status" value="1"/>
</dbReference>
<gene>
    <name evidence="5" type="ORF">GCM10020369_08460</name>
</gene>
<organism evidence="5 6">
    <name type="scientific">Cryptosporangium minutisporangium</name>
    <dbReference type="NCBI Taxonomy" id="113569"/>
    <lineage>
        <taxon>Bacteria</taxon>
        <taxon>Bacillati</taxon>
        <taxon>Actinomycetota</taxon>
        <taxon>Actinomycetes</taxon>
        <taxon>Cryptosporangiales</taxon>
        <taxon>Cryptosporangiaceae</taxon>
        <taxon>Cryptosporangium</taxon>
    </lineage>
</organism>
<accession>A0ABP6SS96</accession>
<dbReference type="PROSITE" id="PS01117">
    <property type="entry name" value="HTH_MARR_1"/>
    <property type="match status" value="1"/>
</dbReference>
<keyword evidence="6" id="KW-1185">Reference proteome</keyword>
<dbReference type="PANTHER" id="PTHR33164">
    <property type="entry name" value="TRANSCRIPTIONAL REGULATOR, MARR FAMILY"/>
    <property type="match status" value="1"/>
</dbReference>
<feature type="domain" description="HTH marR-type" evidence="4">
    <location>
        <begin position="4"/>
        <end position="146"/>
    </location>
</feature>
<dbReference type="Proteomes" id="UP001501676">
    <property type="component" value="Unassembled WGS sequence"/>
</dbReference>
<dbReference type="SUPFAM" id="SSF46785">
    <property type="entry name" value="Winged helix' DNA-binding domain"/>
    <property type="match status" value="1"/>
</dbReference>
<evidence type="ECO:0000259" key="4">
    <source>
        <dbReference type="PROSITE" id="PS50995"/>
    </source>
</evidence>